<dbReference type="AlphaFoldDB" id="A0A5E6M7Q1"/>
<dbReference type="Proteomes" id="UP000381693">
    <property type="component" value="Unassembled WGS sequence"/>
</dbReference>
<evidence type="ECO:0000313" key="2">
    <source>
        <dbReference type="Proteomes" id="UP000381693"/>
    </source>
</evidence>
<dbReference type="EMBL" id="CABFUZ020000093">
    <property type="protein sequence ID" value="VVM05580.1"/>
    <property type="molecule type" value="Genomic_DNA"/>
</dbReference>
<protein>
    <submittedName>
        <fullName evidence="1">Uncharacterized protein</fullName>
    </submittedName>
</protein>
<accession>A0A5E6M7Q1</accession>
<comment type="caution">
    <text evidence="1">The sequence shown here is derived from an EMBL/GenBank/DDBJ whole genome shotgun (WGS) entry which is preliminary data.</text>
</comment>
<name>A0A5E6M7Q1_9BACT</name>
<organism evidence="1 2">
    <name type="scientific">Methylacidimicrobium cyclopophantes</name>
    <dbReference type="NCBI Taxonomy" id="1041766"/>
    <lineage>
        <taxon>Bacteria</taxon>
        <taxon>Pseudomonadati</taxon>
        <taxon>Verrucomicrobiota</taxon>
        <taxon>Methylacidimicrobium</taxon>
    </lineage>
</organism>
<proteinExistence type="predicted"/>
<gene>
    <name evidence="1" type="ORF">MAMC_00691</name>
</gene>
<evidence type="ECO:0000313" key="1">
    <source>
        <dbReference type="EMBL" id="VVM05580.1"/>
    </source>
</evidence>
<sequence>MGNSPSRAETPSGEPPSGKIDLAVLVRKHTLSNQELFALVKGLIAWPPEQLDGLPDALHLEFRDFLGPSKRRDNFVLRWGPDYFYPPLHEEEIRVWLAWHPEENWLKNWLIFRAVRDDPHPEKKGAVLAIQIAVRVGDRFWPRVFRHVKLAFRKGRVSLKEAELVRAWGKPRSSDIRSHLDPEGRDVPYSDVWYRPAEFRSDIESGDVEFQFNTASSEEVPLEVCVYYPRPKPHGPRPENGLMRAIREAAQRLNAKRSSTNPTP</sequence>
<keyword evidence="2" id="KW-1185">Reference proteome</keyword>
<reference evidence="1" key="1">
    <citation type="submission" date="2019-09" db="EMBL/GenBank/DDBJ databases">
        <authorList>
            <person name="Cremers G."/>
        </authorList>
    </citation>
    <scope>NUCLEOTIDE SEQUENCE [LARGE SCALE GENOMIC DNA]</scope>
    <source>
        <strain evidence="1">3B</strain>
    </source>
</reference>
<dbReference type="RefSeq" id="WP_142524771.1">
    <property type="nucleotide sequence ID" value="NZ_CABFUZ020000093.1"/>
</dbReference>